<feature type="binding site" evidence="6">
    <location>
        <position position="96"/>
    </location>
    <ligand>
        <name>Zn(2+)</name>
        <dbReference type="ChEBI" id="CHEBI:29105"/>
    </ligand>
</feature>
<dbReference type="PANTHER" id="PTHR43175">
    <property type="entry name" value="CARBONIC ANHYDRASE"/>
    <property type="match status" value="1"/>
</dbReference>
<feature type="binding site" evidence="6">
    <location>
        <position position="38"/>
    </location>
    <ligand>
        <name>Zn(2+)</name>
        <dbReference type="ChEBI" id="CHEBI:29105"/>
    </ligand>
</feature>
<evidence type="ECO:0000256" key="2">
    <source>
        <dbReference type="ARBA" id="ARBA00012925"/>
    </source>
</evidence>
<evidence type="ECO:0000256" key="6">
    <source>
        <dbReference type="PIRSR" id="PIRSR601765-1"/>
    </source>
</evidence>
<dbReference type="GO" id="GO:0004089">
    <property type="term" value="F:carbonate dehydratase activity"/>
    <property type="evidence" value="ECO:0007669"/>
    <property type="project" value="UniProtKB-EC"/>
</dbReference>
<dbReference type="Pfam" id="PF00484">
    <property type="entry name" value="Pro_CA"/>
    <property type="match status" value="1"/>
</dbReference>
<keyword evidence="3 6" id="KW-0479">Metal-binding</keyword>
<dbReference type="STRING" id="1714016.BA724_03650"/>
<dbReference type="InterPro" id="IPR001765">
    <property type="entry name" value="Carbonic_anhydrase"/>
</dbReference>
<keyword evidence="4 6" id="KW-0862">Zinc</keyword>
<comment type="catalytic activity">
    <reaction evidence="5">
        <text>hydrogencarbonate + H(+) = CO2 + H2O</text>
        <dbReference type="Rhea" id="RHEA:10748"/>
        <dbReference type="ChEBI" id="CHEBI:15377"/>
        <dbReference type="ChEBI" id="CHEBI:15378"/>
        <dbReference type="ChEBI" id="CHEBI:16526"/>
        <dbReference type="ChEBI" id="CHEBI:17544"/>
        <dbReference type="EC" id="4.2.1.1"/>
    </reaction>
</comment>
<comment type="caution">
    <text evidence="7">The sequence shown here is derived from an EMBL/GenBank/DDBJ whole genome shotgun (WGS) entry which is preliminary data.</text>
</comment>
<dbReference type="Proteomes" id="UP000095658">
    <property type="component" value="Unassembled WGS sequence"/>
</dbReference>
<gene>
    <name evidence="7" type="ORF">BA724_03650</name>
</gene>
<comment type="cofactor">
    <cofactor evidence="6">
        <name>Zn(2+)</name>
        <dbReference type="ChEBI" id="CHEBI:29105"/>
    </cofactor>
    <text evidence="6">Binds 1 zinc ion per subunit.</text>
</comment>
<dbReference type="SUPFAM" id="SSF53056">
    <property type="entry name" value="beta-carbonic anhydrase, cab"/>
    <property type="match status" value="1"/>
</dbReference>
<evidence type="ECO:0000313" key="8">
    <source>
        <dbReference type="Proteomes" id="UP000095658"/>
    </source>
</evidence>
<keyword evidence="8" id="KW-1185">Reference proteome</keyword>
<dbReference type="GO" id="GO:0008270">
    <property type="term" value="F:zinc ion binding"/>
    <property type="evidence" value="ECO:0007669"/>
    <property type="project" value="InterPro"/>
</dbReference>
<proteinExistence type="inferred from homology"/>
<dbReference type="RefSeq" id="WP_069937997.1">
    <property type="nucleotide sequence ID" value="NZ_MAMP01000020.1"/>
</dbReference>
<dbReference type="OrthoDB" id="9792260at2"/>
<dbReference type="SMART" id="SM00947">
    <property type="entry name" value="Pro_CA"/>
    <property type="match status" value="1"/>
</dbReference>
<sequence length="192" mass="21175">MSLLGNILSFNETFVENKEYEKFATTKFPDKRVVILTCMDTRLVELVTEAMNFKNGDVKIVRNAGAIVNHPFGSIMRSLIVAVYQLQADEVLIVGHHDCGMSSLSSEAVIDAMKERGIKQEVVDTLRQAGIEVDKWLSGFNSVEESVAHSVNMVKSHPLMADTIPVHGLVINPSTGKLDLVVDGYKEEEAVL</sequence>
<evidence type="ECO:0000256" key="3">
    <source>
        <dbReference type="ARBA" id="ARBA00022723"/>
    </source>
</evidence>
<organism evidence="7 8">
    <name type="scientific">Domibacillus iocasae</name>
    <dbReference type="NCBI Taxonomy" id="1714016"/>
    <lineage>
        <taxon>Bacteria</taxon>
        <taxon>Bacillati</taxon>
        <taxon>Bacillota</taxon>
        <taxon>Bacilli</taxon>
        <taxon>Bacillales</taxon>
        <taxon>Bacillaceae</taxon>
        <taxon>Domibacillus</taxon>
    </lineage>
</organism>
<dbReference type="InterPro" id="IPR036874">
    <property type="entry name" value="Carbonic_anhydrase_sf"/>
</dbReference>
<protein>
    <recommendedName>
        <fullName evidence="2">carbonic anhydrase</fullName>
        <ecNumber evidence="2">4.2.1.1</ecNumber>
    </recommendedName>
</protein>
<comment type="similarity">
    <text evidence="1">Belongs to the beta-class carbonic anhydrase family.</text>
</comment>
<dbReference type="Gene3D" id="3.40.1050.10">
    <property type="entry name" value="Carbonic anhydrase"/>
    <property type="match status" value="1"/>
</dbReference>
<evidence type="ECO:0000256" key="5">
    <source>
        <dbReference type="ARBA" id="ARBA00048348"/>
    </source>
</evidence>
<reference evidence="7 8" key="1">
    <citation type="submission" date="2016-06" db="EMBL/GenBank/DDBJ databases">
        <title>Domibacillus iocasae genome sequencing.</title>
        <authorList>
            <person name="Verma A."/>
            <person name="Pal Y."/>
            <person name="Ojha A.K."/>
            <person name="Krishnamurthi S."/>
        </authorList>
    </citation>
    <scope>NUCLEOTIDE SEQUENCE [LARGE SCALE GENOMIC DNA]</scope>
    <source>
        <strain evidence="7 8">DSM 29979</strain>
    </source>
</reference>
<accession>A0A1E7DPV1</accession>
<dbReference type="EMBL" id="MAMP01000020">
    <property type="protein sequence ID" value="OES45116.1"/>
    <property type="molecule type" value="Genomic_DNA"/>
</dbReference>
<dbReference type="CDD" id="cd03379">
    <property type="entry name" value="beta_CA_cladeD"/>
    <property type="match status" value="1"/>
</dbReference>
<evidence type="ECO:0000256" key="4">
    <source>
        <dbReference type="ARBA" id="ARBA00022833"/>
    </source>
</evidence>
<dbReference type="EC" id="4.2.1.1" evidence="2"/>
<feature type="binding site" evidence="6">
    <location>
        <position position="99"/>
    </location>
    <ligand>
        <name>Zn(2+)</name>
        <dbReference type="ChEBI" id="CHEBI:29105"/>
    </ligand>
</feature>
<dbReference type="PANTHER" id="PTHR43175:SF3">
    <property type="entry name" value="CARBON DISULFIDE HYDROLASE"/>
    <property type="match status" value="1"/>
</dbReference>
<evidence type="ECO:0000313" key="7">
    <source>
        <dbReference type="EMBL" id="OES45116.1"/>
    </source>
</evidence>
<dbReference type="AlphaFoldDB" id="A0A1E7DPV1"/>
<name>A0A1E7DPV1_9BACI</name>
<feature type="binding site" evidence="6">
    <location>
        <position position="40"/>
    </location>
    <ligand>
        <name>Zn(2+)</name>
        <dbReference type="ChEBI" id="CHEBI:29105"/>
    </ligand>
</feature>
<evidence type="ECO:0000256" key="1">
    <source>
        <dbReference type="ARBA" id="ARBA00006217"/>
    </source>
</evidence>